<feature type="region of interest" description="Disordered" evidence="10">
    <location>
        <begin position="670"/>
        <end position="695"/>
    </location>
</feature>
<dbReference type="SMART" id="SM00100">
    <property type="entry name" value="cNMP"/>
    <property type="match status" value="1"/>
</dbReference>
<dbReference type="GO" id="GO:0012505">
    <property type="term" value="C:endomembrane system"/>
    <property type="evidence" value="ECO:0007669"/>
    <property type="project" value="UniProtKB-SubCell"/>
</dbReference>
<evidence type="ECO:0000256" key="3">
    <source>
        <dbReference type="ARBA" id="ARBA00022448"/>
    </source>
</evidence>
<dbReference type="InterPro" id="IPR014710">
    <property type="entry name" value="RmlC-like_jellyroll"/>
</dbReference>
<evidence type="ECO:0000256" key="6">
    <source>
        <dbReference type="ARBA" id="ARBA00023065"/>
    </source>
</evidence>
<dbReference type="Pfam" id="PF00027">
    <property type="entry name" value="cNMP_binding"/>
    <property type="match status" value="1"/>
</dbReference>
<evidence type="ECO:0000256" key="7">
    <source>
        <dbReference type="ARBA" id="ARBA00023136"/>
    </source>
</evidence>
<comment type="subcellular location">
    <subcellularLocation>
        <location evidence="1">Endomembrane system</location>
        <topology evidence="1">Multi-pass membrane protein</topology>
    </subcellularLocation>
</comment>
<keyword evidence="14" id="KW-1185">Reference proteome</keyword>
<evidence type="ECO:0000313" key="13">
    <source>
        <dbReference type="EMBL" id="KAG5543284.1"/>
    </source>
</evidence>
<dbReference type="InterPro" id="IPR000595">
    <property type="entry name" value="cNMP-bd_dom"/>
</dbReference>
<evidence type="ECO:0000256" key="11">
    <source>
        <dbReference type="SAM" id="Phobius"/>
    </source>
</evidence>
<feature type="transmembrane region" description="Helical" evidence="11">
    <location>
        <begin position="129"/>
        <end position="150"/>
    </location>
</feature>
<dbReference type="PANTHER" id="PTHR45651:SF5">
    <property type="entry name" value="CYCLIC NUCLEOTIDE-GATED ION CHANNEL 1"/>
    <property type="match status" value="1"/>
</dbReference>
<evidence type="ECO:0000256" key="10">
    <source>
        <dbReference type="SAM" id="MobiDB-lite"/>
    </source>
</evidence>
<evidence type="ECO:0000256" key="1">
    <source>
        <dbReference type="ARBA" id="ARBA00004127"/>
    </source>
</evidence>
<dbReference type="SUPFAM" id="SSF81324">
    <property type="entry name" value="Voltage-gated potassium channels"/>
    <property type="match status" value="1"/>
</dbReference>
<comment type="similarity">
    <text evidence="2">Belongs to the cyclic nucleotide-gated cation channel (TC 1.A.1.5) family.</text>
</comment>
<comment type="caution">
    <text evidence="13">The sequence shown here is derived from an EMBL/GenBank/DDBJ whole genome shotgun (WGS) entry which is preliminary data.</text>
</comment>
<keyword evidence="6" id="KW-0406">Ion transport</keyword>
<keyword evidence="8" id="KW-1071">Ligand-gated ion channel</keyword>
<feature type="transmembrane region" description="Helical" evidence="11">
    <location>
        <begin position="201"/>
        <end position="222"/>
    </location>
</feature>
<protein>
    <recommendedName>
        <fullName evidence="12">Cyclic nucleotide-binding domain-containing protein</fullName>
    </recommendedName>
</protein>
<keyword evidence="7 11" id="KW-0472">Membrane</keyword>
<evidence type="ECO:0000256" key="9">
    <source>
        <dbReference type="ARBA" id="ARBA00023303"/>
    </source>
</evidence>
<sequence>MRSLKRSLDSCCSRIVGNILASRKKILDPRSPFLQKWNKIFVWSCVLAASLDLLFFYIPVIVDDKKCLGLDKKLQTAAIVLRSFSDIFYMIHMIFHFQTGFIVPSSEVYGRGELVKDASKIARRYLCSYFFIDILAVLPLPQVVVLSIILRMGGSRSLNTKNLLKFVVLFQFVPRVLRVHPLYKQATITSGMFTETAWSGAAFNLFLYMLASHVLGAFWYLLSIERETTCWKKACGNRTECVNSSVYCDHSTGFKVFLNESCPIETPNAALFDFGIFLDALQSGAVGSLNYPEKFFYCFWWGLQNLSSLGQNLKTSTFFWEIFFAVFISGLVLFSLLIGNMQKYLLQSTTTRLEEWRVKMRDVEQWMSTRLLPANLRERIKRYEQYKWRETRGVDEENLIRNLPKDLRRDIKRHLGSGLLKRVPIFERIDEQLLDSLCGRLEQVLYTEGSFIMREGKPVDEMLFVMDGKLASSTTNGGRIGFFNMEYLKRGDFCGEELLVWSIAPRSSTNLPISTRTVQALSEVEAFVLKVDDLKVVASEFRRLYHKQLRDTFRFYSLQWRTWAACFIQAKWRRYRKKKMEVLLSKEENRLQDALAKGSGSSPSLGATIYAARFAVNAIRAVRQNGWALTPRLPERIFPTVLQKPAEPIAKGYNLQSLFDDIVEETVAESDSTDFEEVSKGKDTASPSEVPAQARSLEDERYDKLSTQLEEVALAIKKLTDGRLNVNDLYEEVMKTEGFDELTLALAFDHLVENEKVAKAFMVKNARLRRAWLEGFLKTNA</sequence>
<dbReference type="Gene3D" id="2.60.120.10">
    <property type="entry name" value="Jelly Rolls"/>
    <property type="match status" value="1"/>
</dbReference>
<feature type="transmembrane region" description="Helical" evidence="11">
    <location>
        <begin position="40"/>
        <end position="62"/>
    </location>
</feature>
<proteinExistence type="inferred from homology"/>
<accession>A0AAV6JT21</accession>
<dbReference type="Gene3D" id="1.10.287.630">
    <property type="entry name" value="Helix hairpin bin"/>
    <property type="match status" value="1"/>
</dbReference>
<keyword evidence="5 11" id="KW-1133">Transmembrane helix</keyword>
<evidence type="ECO:0000259" key="12">
    <source>
        <dbReference type="PROSITE" id="PS50042"/>
    </source>
</evidence>
<dbReference type="Pfam" id="PF00520">
    <property type="entry name" value="Ion_trans"/>
    <property type="match status" value="1"/>
</dbReference>
<dbReference type="PROSITE" id="PS50042">
    <property type="entry name" value="CNMP_BINDING_3"/>
    <property type="match status" value="1"/>
</dbReference>
<evidence type="ECO:0000256" key="5">
    <source>
        <dbReference type="ARBA" id="ARBA00022989"/>
    </source>
</evidence>
<reference evidence="13 14" key="1">
    <citation type="submission" date="2020-08" db="EMBL/GenBank/DDBJ databases">
        <title>Plant Genome Project.</title>
        <authorList>
            <person name="Zhang R.-G."/>
        </authorList>
    </citation>
    <scope>NUCLEOTIDE SEQUENCE [LARGE SCALE GENOMIC DNA]</scope>
    <source>
        <strain evidence="13">WSP0</strain>
        <tissue evidence="13">Leaf</tissue>
    </source>
</reference>
<dbReference type="Proteomes" id="UP000823749">
    <property type="component" value="Chromosome 6"/>
</dbReference>
<feature type="transmembrane region" description="Helical" evidence="11">
    <location>
        <begin position="318"/>
        <end position="338"/>
    </location>
</feature>
<dbReference type="EMBL" id="JACTNZ010000006">
    <property type="protein sequence ID" value="KAG5543284.1"/>
    <property type="molecule type" value="Genomic_DNA"/>
</dbReference>
<dbReference type="GO" id="GO:0016020">
    <property type="term" value="C:membrane"/>
    <property type="evidence" value="ECO:0007669"/>
    <property type="project" value="InterPro"/>
</dbReference>
<dbReference type="SUPFAM" id="SSF51206">
    <property type="entry name" value="cAMP-binding domain-like"/>
    <property type="match status" value="1"/>
</dbReference>
<dbReference type="InterPro" id="IPR005821">
    <property type="entry name" value="Ion_trans_dom"/>
</dbReference>
<dbReference type="PANTHER" id="PTHR45651">
    <property type="entry name" value="CYCLIC NUCLEOTIDE-GATED ION CHANNEL 15-RELATED-RELATED"/>
    <property type="match status" value="1"/>
</dbReference>
<keyword evidence="9" id="KW-0407">Ion channel</keyword>
<evidence type="ECO:0000256" key="2">
    <source>
        <dbReference type="ARBA" id="ARBA00010486"/>
    </source>
</evidence>
<dbReference type="CDD" id="cd00038">
    <property type="entry name" value="CAP_ED"/>
    <property type="match status" value="1"/>
</dbReference>
<dbReference type="GO" id="GO:0005216">
    <property type="term" value="F:monoatomic ion channel activity"/>
    <property type="evidence" value="ECO:0007669"/>
    <property type="project" value="InterPro"/>
</dbReference>
<dbReference type="AlphaFoldDB" id="A0AAV6JT21"/>
<gene>
    <name evidence="13" type="ORF">RHGRI_016129</name>
</gene>
<feature type="domain" description="Cyclic nucleotide-binding" evidence="12">
    <location>
        <begin position="425"/>
        <end position="509"/>
    </location>
</feature>
<keyword evidence="4 11" id="KW-0812">Transmembrane</keyword>
<evidence type="ECO:0000256" key="8">
    <source>
        <dbReference type="ARBA" id="ARBA00023286"/>
    </source>
</evidence>
<organism evidence="13 14">
    <name type="scientific">Rhododendron griersonianum</name>
    <dbReference type="NCBI Taxonomy" id="479676"/>
    <lineage>
        <taxon>Eukaryota</taxon>
        <taxon>Viridiplantae</taxon>
        <taxon>Streptophyta</taxon>
        <taxon>Embryophyta</taxon>
        <taxon>Tracheophyta</taxon>
        <taxon>Spermatophyta</taxon>
        <taxon>Magnoliopsida</taxon>
        <taxon>eudicotyledons</taxon>
        <taxon>Gunneridae</taxon>
        <taxon>Pentapetalae</taxon>
        <taxon>asterids</taxon>
        <taxon>Ericales</taxon>
        <taxon>Ericaceae</taxon>
        <taxon>Ericoideae</taxon>
        <taxon>Rhodoreae</taxon>
        <taxon>Rhododendron</taxon>
    </lineage>
</organism>
<evidence type="ECO:0000256" key="4">
    <source>
        <dbReference type="ARBA" id="ARBA00022692"/>
    </source>
</evidence>
<dbReference type="InterPro" id="IPR018490">
    <property type="entry name" value="cNMP-bd_dom_sf"/>
</dbReference>
<evidence type="ECO:0000313" key="14">
    <source>
        <dbReference type="Proteomes" id="UP000823749"/>
    </source>
</evidence>
<name>A0AAV6JT21_9ERIC</name>
<dbReference type="FunFam" id="1.10.287.630:FF:000003">
    <property type="entry name" value="Cyclic nucleotide-gated ion channel 1"/>
    <property type="match status" value="1"/>
</dbReference>
<keyword evidence="3" id="KW-0813">Transport</keyword>